<dbReference type="PANTHER" id="PTHR42759">
    <property type="entry name" value="MOXR FAMILY PROTEIN"/>
    <property type="match status" value="1"/>
</dbReference>
<dbReference type="PANTHER" id="PTHR42759:SF1">
    <property type="entry name" value="MAGNESIUM-CHELATASE SUBUNIT CHLD"/>
    <property type="match status" value="1"/>
</dbReference>
<feature type="region of interest" description="Disordered" evidence="2">
    <location>
        <begin position="1"/>
        <end position="21"/>
    </location>
</feature>
<evidence type="ECO:0000313" key="7">
    <source>
        <dbReference type="Proteomes" id="UP000248301"/>
    </source>
</evidence>
<evidence type="ECO:0000313" key="5">
    <source>
        <dbReference type="EMBL" id="MCW4590306.1"/>
    </source>
</evidence>
<keyword evidence="5" id="KW-0436">Ligase</keyword>
<accession>A0A318Q0R7</accession>
<dbReference type="EC" id="6.6.1.2" evidence="1"/>
<evidence type="ECO:0000259" key="4">
    <source>
        <dbReference type="Pfam" id="PF12556"/>
    </source>
</evidence>
<dbReference type="SUPFAM" id="SSF52540">
    <property type="entry name" value="P-loop containing nucleoside triphosphate hydrolases"/>
    <property type="match status" value="1"/>
</dbReference>
<reference evidence="5 8" key="2">
    <citation type="submission" date="2022-07" db="EMBL/GenBank/DDBJ databases">
        <title>Genome stability of Gluconacetobacter entanii AV429.</title>
        <authorList>
            <person name="Trcek J."/>
            <person name="Cepec E."/>
        </authorList>
    </citation>
    <scope>NUCLEOTIDE SEQUENCE [LARGE SCALE GENOMIC DNA]</scope>
    <source>
        <strain evidence="5 8">AV429_2022</strain>
    </source>
</reference>
<dbReference type="GO" id="GO:0051116">
    <property type="term" value="F:cobaltochelatase activity"/>
    <property type="evidence" value="ECO:0007669"/>
    <property type="project" value="UniProtKB-UniRule"/>
</dbReference>
<dbReference type="EMBL" id="NKUF01000004">
    <property type="protein sequence ID" value="PYD64196.1"/>
    <property type="molecule type" value="Genomic_DNA"/>
</dbReference>
<protein>
    <recommendedName>
        <fullName evidence="1">Cobaltochelatase subunit CobS</fullName>
        <ecNumber evidence="1">6.6.1.2</ecNumber>
    </recommendedName>
</protein>
<evidence type="ECO:0000313" key="8">
    <source>
        <dbReference type="Proteomes" id="UP001526337"/>
    </source>
</evidence>
<dbReference type="EMBL" id="JANGSQ010000097">
    <property type="protein sequence ID" value="MCW4590306.1"/>
    <property type="molecule type" value="Genomic_DNA"/>
</dbReference>
<sequence>MNALEELTPGNVDAAGEPLPPISAISQPDRKVSAREVFGIDSDMEVPAFSVRTDHVPQIDPTYQFDHDTTLAILAGFAFNRRVMVQGYHGTGKSSHIEQVAARLNWPSVRINLDSHISRIDLIGKDAIVLKDGKQITEFREGLLPWGLQHPCALVFDEYDAGRPDVMFVIQRVLEVEGHLTLLDQNRVIRPNPAFRLFATANTVGLGDTTGLYHGTQQINQGQMDRWNIVTTLNYLPHAQESAIVMAKMGIDPKKNPQDARRIEMMVALADLTRSGFIAGDISTVMSPRTVISWAENYRIFKDLAFAFRVTFLNKCDEAERPTVAEYYQRCFNADLMPPQAR</sequence>
<dbReference type="InterPro" id="IPR027417">
    <property type="entry name" value="P-loop_NTPase"/>
</dbReference>
<evidence type="ECO:0000256" key="2">
    <source>
        <dbReference type="SAM" id="MobiDB-lite"/>
    </source>
</evidence>
<dbReference type="GO" id="GO:0009236">
    <property type="term" value="P:cobalamin biosynthetic process"/>
    <property type="evidence" value="ECO:0007669"/>
    <property type="project" value="UniProtKB-UniRule"/>
</dbReference>
<gene>
    <name evidence="6" type="primary">cobS</name>
    <name evidence="6" type="ORF">CFR72_03315</name>
    <name evidence="5" type="ORF">NO263_06905</name>
</gene>
<dbReference type="Proteomes" id="UP000248301">
    <property type="component" value="Unassembled WGS sequence"/>
</dbReference>
<name>A0A318Q0R7_9PROT</name>
<dbReference type="InterPro" id="IPR050764">
    <property type="entry name" value="CbbQ/NirQ/NorQ/GpvN"/>
</dbReference>
<dbReference type="Pfam" id="PF07728">
    <property type="entry name" value="AAA_5"/>
    <property type="match status" value="1"/>
</dbReference>
<dbReference type="OrthoDB" id="9772742at2"/>
<dbReference type="InterPro" id="IPR011704">
    <property type="entry name" value="ATPase_dyneun-rel_AAA"/>
</dbReference>
<organism evidence="6 7">
    <name type="scientific">Gluconacetobacter entanii</name>
    <dbReference type="NCBI Taxonomy" id="108528"/>
    <lineage>
        <taxon>Bacteria</taxon>
        <taxon>Pseudomonadati</taxon>
        <taxon>Pseudomonadota</taxon>
        <taxon>Alphaproteobacteria</taxon>
        <taxon>Acetobacterales</taxon>
        <taxon>Acetobacteraceae</taxon>
        <taxon>Gluconacetobacter</taxon>
    </lineage>
</organism>
<dbReference type="Gene3D" id="3.40.50.300">
    <property type="entry name" value="P-loop containing nucleotide triphosphate hydrolases"/>
    <property type="match status" value="1"/>
</dbReference>
<comment type="caution">
    <text evidence="6">The sequence shown here is derived from an EMBL/GenBank/DDBJ whole genome shotgun (WGS) entry which is preliminary data.</text>
</comment>
<proteinExistence type="predicted"/>
<feature type="domain" description="Cobaltochelatase subunit CobS N-terminal" evidence="4">
    <location>
        <begin position="26"/>
        <end position="56"/>
    </location>
</feature>
<dbReference type="GO" id="GO:0016887">
    <property type="term" value="F:ATP hydrolysis activity"/>
    <property type="evidence" value="ECO:0007669"/>
    <property type="project" value="InterPro"/>
</dbReference>
<dbReference type="GO" id="GO:0005524">
    <property type="term" value="F:ATP binding"/>
    <property type="evidence" value="ECO:0007669"/>
    <property type="project" value="InterPro"/>
</dbReference>
<feature type="domain" description="ATPase dynein-related AAA" evidence="3">
    <location>
        <begin position="83"/>
        <end position="207"/>
    </location>
</feature>
<dbReference type="RefSeq" id="WP_110912684.1">
    <property type="nucleotide sequence ID" value="NZ_JABJWD010000056.1"/>
</dbReference>
<dbReference type="InterPro" id="IPR025865">
    <property type="entry name" value="CobS_N_dom"/>
</dbReference>
<dbReference type="Proteomes" id="UP001526337">
    <property type="component" value="Unassembled WGS sequence"/>
</dbReference>
<reference evidence="6 7" key="1">
    <citation type="submission" date="2017-07" db="EMBL/GenBank/DDBJ databases">
        <title>A draft genome sequence of Gluconacetobacter entanii LTH 4560.</title>
        <authorList>
            <person name="Skraban J."/>
            <person name="Cleenwerck I."/>
            <person name="Vandamme P."/>
            <person name="Trcek J."/>
        </authorList>
    </citation>
    <scope>NUCLEOTIDE SEQUENCE [LARGE SCALE GENOMIC DNA]</scope>
    <source>
        <strain evidence="6 7">LTH 4560</strain>
    </source>
</reference>
<dbReference type="Pfam" id="PF12556">
    <property type="entry name" value="CobS_N"/>
    <property type="match status" value="1"/>
</dbReference>
<dbReference type="InterPro" id="IPR006537">
    <property type="entry name" value="PD_CobS"/>
</dbReference>
<dbReference type="NCBIfam" id="TIGR01650">
    <property type="entry name" value="PD_CobS"/>
    <property type="match status" value="1"/>
</dbReference>
<evidence type="ECO:0000259" key="3">
    <source>
        <dbReference type="Pfam" id="PF07728"/>
    </source>
</evidence>
<keyword evidence="8" id="KW-1185">Reference proteome</keyword>
<evidence type="ECO:0000313" key="6">
    <source>
        <dbReference type="EMBL" id="PYD64196.1"/>
    </source>
</evidence>
<dbReference type="AlphaFoldDB" id="A0A318Q0R7"/>
<evidence type="ECO:0000256" key="1">
    <source>
        <dbReference type="NCBIfam" id="TIGR01650"/>
    </source>
</evidence>